<comment type="caution">
    <text evidence="2">The sequence shown here is derived from an EMBL/GenBank/DDBJ whole genome shotgun (WGS) entry which is preliminary data.</text>
</comment>
<organism evidence="2">
    <name type="scientific">Sulfurimonas autotrophica</name>
    <dbReference type="NCBI Taxonomy" id="202747"/>
    <lineage>
        <taxon>Bacteria</taxon>
        <taxon>Pseudomonadati</taxon>
        <taxon>Campylobacterota</taxon>
        <taxon>Epsilonproteobacteria</taxon>
        <taxon>Campylobacterales</taxon>
        <taxon>Sulfurimonadaceae</taxon>
        <taxon>Sulfurimonas</taxon>
    </lineage>
</organism>
<evidence type="ECO:0000256" key="1">
    <source>
        <dbReference type="SAM" id="Coils"/>
    </source>
</evidence>
<proteinExistence type="predicted"/>
<dbReference type="EMBL" id="DRNH01000218">
    <property type="protein sequence ID" value="HFB53886.1"/>
    <property type="molecule type" value="Genomic_DNA"/>
</dbReference>
<gene>
    <name evidence="2" type="ORF">ENJ67_04065</name>
</gene>
<reference evidence="2" key="1">
    <citation type="journal article" date="2020" name="mSystems">
        <title>Genome- and Community-Level Interaction Insights into Carbon Utilization and Element Cycling Functions of Hydrothermarchaeota in Hydrothermal Sediment.</title>
        <authorList>
            <person name="Zhou Z."/>
            <person name="Liu Y."/>
            <person name="Xu W."/>
            <person name="Pan J."/>
            <person name="Luo Z.H."/>
            <person name="Li M."/>
        </authorList>
    </citation>
    <scope>NUCLEOTIDE SEQUENCE [LARGE SCALE GENOMIC DNA]</scope>
    <source>
        <strain evidence="2">HyVt-507</strain>
    </source>
</reference>
<feature type="coiled-coil region" evidence="1">
    <location>
        <begin position="338"/>
        <end position="395"/>
    </location>
</feature>
<sequence length="421" mass="49645">MHRNIKINEQILDAFVELIEENENFVLYDYKGKENQILLKESLVILISDFLDKNLQKSKYDTKELIKAYIRAAFELSDNTVVINKNGNIFIKIIDESVQKKVDEKDKNTVKNRYNGVKEEELKAFYDEFFADEENKDFFYEIAKEFVHKYFIIKKISNDEYEKNVFSYIHAITLEKLVAMYDNEDGFFLGFAGYIFRIHFKEVFEYISELILDEIAISNRYMMDFLNYYSQDILVVKGVKYKIPHIEADNGLRWTVPSMLSIVKIYTKAKNSILTLKKERSEYQKRVQKFYVNGLSPVKNNELLLSEKASIEIETEHTVRSINILNDKLDMTKDPKKKVLLKEELAREEETLKQLKEKKQETLQKVVKQNGLSEYVALQKDLDTLTRKLQREKKILKQNEVAYNSIKSSLVKALISKRSVL</sequence>
<name>A0A7C3C854_9BACT</name>
<protein>
    <submittedName>
        <fullName evidence="2">Uncharacterized protein</fullName>
    </submittedName>
</protein>
<evidence type="ECO:0000313" key="2">
    <source>
        <dbReference type="EMBL" id="HFB53886.1"/>
    </source>
</evidence>
<keyword evidence="1" id="KW-0175">Coiled coil</keyword>
<accession>A0A7C3C854</accession>
<dbReference type="AlphaFoldDB" id="A0A7C3C854"/>
<dbReference type="Proteomes" id="UP000886390">
    <property type="component" value="Unassembled WGS sequence"/>
</dbReference>